<accession>A0A1H4M759</accession>
<gene>
    <name evidence="1" type="ORF">SAMN05192540_1548</name>
</gene>
<dbReference type="EMBL" id="FNTB01000001">
    <property type="protein sequence ID" value="SEB78911.1"/>
    <property type="molecule type" value="Genomic_DNA"/>
</dbReference>
<dbReference type="OrthoDB" id="1446236at2"/>
<dbReference type="AlphaFoldDB" id="A0A1H4M759"/>
<protein>
    <submittedName>
        <fullName evidence="1">Uncharacterized protein</fullName>
    </submittedName>
</protein>
<dbReference type="RefSeq" id="WP_074671573.1">
    <property type="nucleotide sequence ID" value="NZ_FNTB01000001.1"/>
</dbReference>
<evidence type="ECO:0000313" key="2">
    <source>
        <dbReference type="Proteomes" id="UP000183038"/>
    </source>
</evidence>
<name>A0A1H4M759_9FLAO</name>
<proteinExistence type="predicted"/>
<sequence>MMEYLYYIQGVHPVRVELDEDGDWDEVERYDRDKGDFVSDWRMSKRINDDMDCQKVSAVTFWEYIALLNVNQSRKNEPRRLDYNYYIQGVFAVRARVDLVGNILYCQVYDHYKKGFIEENKYLSRLNEPLYCTKVSIEHFWTFIAKYPYRSFSEN</sequence>
<reference evidence="1 2" key="1">
    <citation type="submission" date="2016-10" db="EMBL/GenBank/DDBJ databases">
        <authorList>
            <person name="de Groot N.N."/>
        </authorList>
    </citation>
    <scope>NUCLEOTIDE SEQUENCE [LARGE SCALE GENOMIC DNA]</scope>
    <source>
        <strain evidence="1 2">MAR_2009_71</strain>
    </source>
</reference>
<dbReference type="Proteomes" id="UP000183038">
    <property type="component" value="Unassembled WGS sequence"/>
</dbReference>
<organism evidence="1 2">
    <name type="scientific">Maribacter dokdonensis</name>
    <dbReference type="NCBI Taxonomy" id="320912"/>
    <lineage>
        <taxon>Bacteria</taxon>
        <taxon>Pseudomonadati</taxon>
        <taxon>Bacteroidota</taxon>
        <taxon>Flavobacteriia</taxon>
        <taxon>Flavobacteriales</taxon>
        <taxon>Flavobacteriaceae</taxon>
        <taxon>Maribacter</taxon>
    </lineage>
</organism>
<evidence type="ECO:0000313" key="1">
    <source>
        <dbReference type="EMBL" id="SEB78911.1"/>
    </source>
</evidence>